<dbReference type="RefSeq" id="WP_118046915.1">
    <property type="nucleotide sequence ID" value="NZ_QRWQ01000008.1"/>
</dbReference>
<dbReference type="AlphaFoldDB" id="A0A412NGC8"/>
<dbReference type="InterPro" id="IPR024556">
    <property type="entry name" value="DUF3599"/>
</dbReference>
<name>A0A412NGC8_MEDGN</name>
<dbReference type="Proteomes" id="UP000283834">
    <property type="component" value="Unassembled WGS sequence"/>
</dbReference>
<evidence type="ECO:0000313" key="1">
    <source>
        <dbReference type="EMBL" id="RGT38397.1"/>
    </source>
</evidence>
<proteinExistence type="predicted"/>
<evidence type="ECO:0000313" key="2">
    <source>
        <dbReference type="Proteomes" id="UP000283834"/>
    </source>
</evidence>
<dbReference type="InterPro" id="IPR038667">
    <property type="entry name" value="XkdH-like_sf"/>
</dbReference>
<dbReference type="Pfam" id="PF12206">
    <property type="entry name" value="DUF3599"/>
    <property type="match status" value="1"/>
</dbReference>
<dbReference type="Gene3D" id="2.40.10.370">
    <property type="entry name" value="Protein of unknown function DUF3599"/>
    <property type="match status" value="1"/>
</dbReference>
<organism evidence="1 2">
    <name type="scientific">Mediterraneibacter gnavus</name>
    <name type="common">Ruminococcus gnavus</name>
    <dbReference type="NCBI Taxonomy" id="33038"/>
    <lineage>
        <taxon>Bacteria</taxon>
        <taxon>Bacillati</taxon>
        <taxon>Bacillota</taxon>
        <taxon>Clostridia</taxon>
        <taxon>Lachnospirales</taxon>
        <taxon>Lachnospiraceae</taxon>
        <taxon>Mediterraneibacter</taxon>
    </lineage>
</organism>
<dbReference type="EMBL" id="QRWQ01000008">
    <property type="protein sequence ID" value="RGT38397.1"/>
    <property type="molecule type" value="Genomic_DNA"/>
</dbReference>
<accession>A0A412NGC8</accession>
<protein>
    <submittedName>
        <fullName evidence="1">DUF3599 family protein</fullName>
    </submittedName>
</protein>
<gene>
    <name evidence="1" type="ORF">DWX36_09695</name>
</gene>
<sequence>MSLENLLNHTCNIYHAREEQKSPGYGLPASPSFYYPEEPDVAEQECHFGVRSQSVTITQTQPVNIMDAKIKLTLPIGADIRLNDKIVDCKTGLEYTAEQPVDVRGHHLFAYIKKIGEEKML</sequence>
<reference evidence="1 2" key="1">
    <citation type="submission" date="2018-08" db="EMBL/GenBank/DDBJ databases">
        <title>A genome reference for cultivated species of the human gut microbiota.</title>
        <authorList>
            <person name="Zou Y."/>
            <person name="Xue W."/>
            <person name="Luo G."/>
        </authorList>
    </citation>
    <scope>NUCLEOTIDE SEQUENCE [LARGE SCALE GENOMIC DNA]</scope>
    <source>
        <strain evidence="1 2">AF19-16AC</strain>
    </source>
</reference>
<comment type="caution">
    <text evidence="1">The sequence shown here is derived from an EMBL/GenBank/DDBJ whole genome shotgun (WGS) entry which is preliminary data.</text>
</comment>